<dbReference type="EMBL" id="JAXQPW010000001">
    <property type="protein sequence ID" value="MDZ5661312.1"/>
    <property type="molecule type" value="Genomic_DNA"/>
</dbReference>
<accession>A0ABU5K8W1</accession>
<protein>
    <submittedName>
        <fullName evidence="2">Uncharacterized protein</fullName>
    </submittedName>
</protein>
<feature type="compositionally biased region" description="Acidic residues" evidence="1">
    <location>
        <begin position="221"/>
        <end position="234"/>
    </location>
</feature>
<feature type="compositionally biased region" description="Polar residues" evidence="1">
    <location>
        <begin position="107"/>
        <end position="124"/>
    </location>
</feature>
<reference evidence="2 3" key="1">
    <citation type="submission" date="2023-11" db="EMBL/GenBank/DDBJ databases">
        <title>Novel species in genus Nocardioides.</title>
        <authorList>
            <person name="Zhou H."/>
        </authorList>
    </citation>
    <scope>NUCLEOTIDE SEQUENCE [LARGE SCALE GENOMIC DNA]</scope>
    <source>
        <strain evidence="2 3">S-58</strain>
    </source>
</reference>
<sequence>MSITWGDLRSWRAAGVTSASDELRRDVLALEKARDAVADEGVPAAWTGLARAAAVARQATLVGRMTTHIEGLADFERQVYAQVGPVTTIERAVVDIENDASAQQFSIDSSGTVSDTSPPQTFDNQFERREHQEGRRSQRDALVARMTAVLDQAYAVDSALVAARPQGSFSDDGPDYVVDPAVEREWATMSDEERRRVIEHIAEEQAREAGVDDFEVRVEDLEDEDGDGTDDDPSTDSRGSWSEDDRVLRIDEGNLDDPTIIATVAHEVRHAEQHKAIDDLPWWPWEDFDGPPGVSQEEVEAWEENFDDYKTSDDDGFDAYRDQPVERDAREAGGDYLDVLDADDLERIREEAR</sequence>
<dbReference type="Proteomes" id="UP001291999">
    <property type="component" value="Unassembled WGS sequence"/>
</dbReference>
<keyword evidence="3" id="KW-1185">Reference proteome</keyword>
<feature type="region of interest" description="Disordered" evidence="1">
    <location>
        <begin position="107"/>
        <end position="139"/>
    </location>
</feature>
<feature type="compositionally biased region" description="Basic and acidic residues" evidence="1">
    <location>
        <begin position="125"/>
        <end position="139"/>
    </location>
</feature>
<comment type="caution">
    <text evidence="2">The sequence shown here is derived from an EMBL/GenBank/DDBJ whole genome shotgun (WGS) entry which is preliminary data.</text>
</comment>
<gene>
    <name evidence="2" type="ORF">SFC79_05990</name>
</gene>
<evidence type="ECO:0000313" key="2">
    <source>
        <dbReference type="EMBL" id="MDZ5661312.1"/>
    </source>
</evidence>
<organism evidence="2 3">
    <name type="scientific">Nocardioides renjunii</name>
    <dbReference type="NCBI Taxonomy" id="3095075"/>
    <lineage>
        <taxon>Bacteria</taxon>
        <taxon>Bacillati</taxon>
        <taxon>Actinomycetota</taxon>
        <taxon>Actinomycetes</taxon>
        <taxon>Propionibacteriales</taxon>
        <taxon>Nocardioidaceae</taxon>
        <taxon>Nocardioides</taxon>
    </lineage>
</organism>
<feature type="compositionally biased region" description="Basic and acidic residues" evidence="1">
    <location>
        <begin position="241"/>
        <end position="252"/>
    </location>
</feature>
<evidence type="ECO:0000256" key="1">
    <source>
        <dbReference type="SAM" id="MobiDB-lite"/>
    </source>
</evidence>
<name>A0ABU5K8W1_9ACTN</name>
<proteinExistence type="predicted"/>
<dbReference type="RefSeq" id="WP_322423617.1">
    <property type="nucleotide sequence ID" value="NZ_JAXQPW010000001.1"/>
</dbReference>
<evidence type="ECO:0000313" key="3">
    <source>
        <dbReference type="Proteomes" id="UP001291999"/>
    </source>
</evidence>
<feature type="region of interest" description="Disordered" evidence="1">
    <location>
        <begin position="221"/>
        <end position="252"/>
    </location>
</feature>